<proteinExistence type="predicted"/>
<gene>
    <name evidence="1" type="ORF">TM448A03250_0009</name>
    <name evidence="2" type="ORF">TM448B00871_0031</name>
</gene>
<accession>A0A6H2A0Q4</accession>
<evidence type="ECO:0000313" key="2">
    <source>
        <dbReference type="EMBL" id="QJH96942.1"/>
    </source>
</evidence>
<evidence type="ECO:0000313" key="1">
    <source>
        <dbReference type="EMBL" id="QJA53147.1"/>
    </source>
</evidence>
<sequence>MIKINKNEYKTKRKELLIEQMRNIPIRAIRNKKCPGLYYDWGNDQHMKCVHLNILNLRCNLDEDKRKCVKLEEEHFYLFGLIKVKKCKHKKLIKCSPFDY</sequence>
<dbReference type="EMBL" id="MT144667">
    <property type="protein sequence ID" value="QJH96942.1"/>
    <property type="molecule type" value="Genomic_DNA"/>
</dbReference>
<protein>
    <submittedName>
        <fullName evidence="1">Uncharacterized protein</fullName>
    </submittedName>
</protein>
<organism evidence="1">
    <name type="scientific">viral metagenome</name>
    <dbReference type="NCBI Taxonomy" id="1070528"/>
    <lineage>
        <taxon>unclassified sequences</taxon>
        <taxon>metagenomes</taxon>
        <taxon>organismal metagenomes</taxon>
    </lineage>
</organism>
<dbReference type="EMBL" id="MT144397">
    <property type="protein sequence ID" value="QJA53147.1"/>
    <property type="molecule type" value="Genomic_DNA"/>
</dbReference>
<name>A0A6H2A0Q4_9ZZZZ</name>
<dbReference type="AlphaFoldDB" id="A0A6H2A0Q4"/>
<reference evidence="1" key="1">
    <citation type="submission" date="2020-03" db="EMBL/GenBank/DDBJ databases">
        <title>The deep terrestrial virosphere.</title>
        <authorList>
            <person name="Holmfeldt K."/>
            <person name="Nilsson E."/>
            <person name="Simone D."/>
            <person name="Lopez-Fernandez M."/>
            <person name="Wu X."/>
            <person name="de Brujin I."/>
            <person name="Lundin D."/>
            <person name="Andersson A."/>
            <person name="Bertilsson S."/>
            <person name="Dopson M."/>
        </authorList>
    </citation>
    <scope>NUCLEOTIDE SEQUENCE</scope>
    <source>
        <strain evidence="1">TM448A03250</strain>
        <strain evidence="2">TM448B00871</strain>
    </source>
</reference>